<dbReference type="Gene3D" id="2.30.110.10">
    <property type="entry name" value="Electron Transport, Fmn-binding Protein, Chain A"/>
    <property type="match status" value="1"/>
</dbReference>
<dbReference type="InterPro" id="IPR012349">
    <property type="entry name" value="Split_barrel_FMN-bd"/>
</dbReference>
<sequence length="296" mass="32014">MVQFWDSIQDDFIPWIEAQHMFWVASAPLGGGGHVNLSPKGLRGAFHVVDNKRVWYEDFTGSGSETIAHIREPGNGRVTVMLCSFEGPPRIMRLFCKGSVHEFGSAEYEELVPPETRRPGLRAAIVLDILQCQTSCGYAVPLYQFVAQRPTLLNWCANLAEKDIQYDAENQGHAPSQFGEKGLKAYWAKMNLKSLDGLPTGLTAHESGVTPTHAESSDEWGKGYRAVKPGEGNGAGKKEEEGNKGQVAVARKEGLGGAELVRLLLAFVMGLAVAAAYSSMADMAGHVSFGDTAVSS</sequence>
<evidence type="ECO:0000256" key="1">
    <source>
        <dbReference type="SAM" id="MobiDB-lite"/>
    </source>
</evidence>
<dbReference type="Proteomes" id="UP000218811">
    <property type="component" value="Unassembled WGS sequence"/>
</dbReference>
<dbReference type="PANTHER" id="PTHR39336">
    <property type="entry name" value="PYRIDOXAMINE PHOSPHATE OXIDASE FAMILY PROTEIN (AFU_ORTHOLOGUE AFUA_6G11440)"/>
    <property type="match status" value="1"/>
</dbReference>
<gene>
    <name evidence="2" type="ORF">WOLCODRAFT_134857</name>
</gene>
<dbReference type="AlphaFoldDB" id="A0A2H3ITJ0"/>
<dbReference type="STRING" id="742152.A0A2H3ITJ0"/>
<keyword evidence="3" id="KW-1185">Reference proteome</keyword>
<dbReference type="OMA" id="RIWLCRY"/>
<feature type="region of interest" description="Disordered" evidence="1">
    <location>
        <begin position="207"/>
        <end position="244"/>
    </location>
</feature>
<proteinExistence type="predicted"/>
<dbReference type="PANTHER" id="PTHR39336:SF3">
    <property type="entry name" value="PYRIDOXAMINE PHOSPHATE OXIDASE"/>
    <property type="match status" value="1"/>
</dbReference>
<evidence type="ECO:0008006" key="4">
    <source>
        <dbReference type="Google" id="ProtNLM"/>
    </source>
</evidence>
<name>A0A2H3ITJ0_WOLCO</name>
<dbReference type="SUPFAM" id="SSF50475">
    <property type="entry name" value="FMN-binding split barrel"/>
    <property type="match status" value="1"/>
</dbReference>
<evidence type="ECO:0000313" key="2">
    <source>
        <dbReference type="EMBL" id="PCH33021.1"/>
    </source>
</evidence>
<dbReference type="OrthoDB" id="539398at2759"/>
<accession>A0A2H3ITJ0</accession>
<evidence type="ECO:0000313" key="3">
    <source>
        <dbReference type="Proteomes" id="UP000218811"/>
    </source>
</evidence>
<protein>
    <recommendedName>
        <fullName evidence="4">Pyridoxamine 5'-phosphate oxidase putative domain-containing protein</fullName>
    </recommendedName>
</protein>
<organism evidence="2 3">
    <name type="scientific">Wolfiporia cocos (strain MD-104)</name>
    <name type="common">Brown rot fungus</name>
    <dbReference type="NCBI Taxonomy" id="742152"/>
    <lineage>
        <taxon>Eukaryota</taxon>
        <taxon>Fungi</taxon>
        <taxon>Dikarya</taxon>
        <taxon>Basidiomycota</taxon>
        <taxon>Agaricomycotina</taxon>
        <taxon>Agaricomycetes</taxon>
        <taxon>Polyporales</taxon>
        <taxon>Phaeolaceae</taxon>
        <taxon>Wolfiporia</taxon>
    </lineage>
</organism>
<reference evidence="2 3" key="1">
    <citation type="journal article" date="2012" name="Science">
        <title>The Paleozoic origin of enzymatic lignin decomposition reconstructed from 31 fungal genomes.</title>
        <authorList>
            <person name="Floudas D."/>
            <person name="Binder M."/>
            <person name="Riley R."/>
            <person name="Barry K."/>
            <person name="Blanchette R.A."/>
            <person name="Henrissat B."/>
            <person name="Martinez A.T."/>
            <person name="Otillar R."/>
            <person name="Spatafora J.W."/>
            <person name="Yadav J.S."/>
            <person name="Aerts A."/>
            <person name="Benoit I."/>
            <person name="Boyd A."/>
            <person name="Carlson A."/>
            <person name="Copeland A."/>
            <person name="Coutinho P.M."/>
            <person name="de Vries R.P."/>
            <person name="Ferreira P."/>
            <person name="Findley K."/>
            <person name="Foster B."/>
            <person name="Gaskell J."/>
            <person name="Glotzer D."/>
            <person name="Gorecki P."/>
            <person name="Heitman J."/>
            <person name="Hesse C."/>
            <person name="Hori C."/>
            <person name="Igarashi K."/>
            <person name="Jurgens J.A."/>
            <person name="Kallen N."/>
            <person name="Kersten P."/>
            <person name="Kohler A."/>
            <person name="Kuees U."/>
            <person name="Kumar T.K.A."/>
            <person name="Kuo A."/>
            <person name="LaButti K."/>
            <person name="Larrondo L.F."/>
            <person name="Lindquist E."/>
            <person name="Ling A."/>
            <person name="Lombard V."/>
            <person name="Lucas S."/>
            <person name="Lundell T."/>
            <person name="Martin R."/>
            <person name="McLaughlin D.J."/>
            <person name="Morgenstern I."/>
            <person name="Morin E."/>
            <person name="Murat C."/>
            <person name="Nagy L.G."/>
            <person name="Nolan M."/>
            <person name="Ohm R.A."/>
            <person name="Patyshakuliyeva A."/>
            <person name="Rokas A."/>
            <person name="Ruiz-Duenas F.J."/>
            <person name="Sabat G."/>
            <person name="Salamov A."/>
            <person name="Samejima M."/>
            <person name="Schmutz J."/>
            <person name="Slot J.C."/>
            <person name="St John F."/>
            <person name="Stenlid J."/>
            <person name="Sun H."/>
            <person name="Sun S."/>
            <person name="Syed K."/>
            <person name="Tsang A."/>
            <person name="Wiebenga A."/>
            <person name="Young D."/>
            <person name="Pisabarro A."/>
            <person name="Eastwood D.C."/>
            <person name="Martin F."/>
            <person name="Cullen D."/>
            <person name="Grigoriev I.V."/>
            <person name="Hibbett D.S."/>
        </authorList>
    </citation>
    <scope>NUCLEOTIDE SEQUENCE [LARGE SCALE GENOMIC DNA]</scope>
    <source>
        <strain evidence="2 3">MD-104</strain>
    </source>
</reference>
<dbReference type="EMBL" id="KB467831">
    <property type="protein sequence ID" value="PCH33021.1"/>
    <property type="molecule type" value="Genomic_DNA"/>
</dbReference>